<evidence type="ECO:0000313" key="2">
    <source>
        <dbReference type="Proteomes" id="UP001055172"/>
    </source>
</evidence>
<protein>
    <submittedName>
        <fullName evidence="1">Uncharacterized protein</fullName>
    </submittedName>
</protein>
<dbReference type="Proteomes" id="UP001055172">
    <property type="component" value="Unassembled WGS sequence"/>
</dbReference>
<dbReference type="SUPFAM" id="SSF49464">
    <property type="entry name" value="Carboxypeptidase regulatory domain-like"/>
    <property type="match status" value="1"/>
</dbReference>
<name>A0AA37GSM9_9PEZI</name>
<dbReference type="InterPro" id="IPR008969">
    <property type="entry name" value="CarboxyPept-like_regulatory"/>
</dbReference>
<evidence type="ECO:0000313" key="1">
    <source>
        <dbReference type="EMBL" id="GJC86435.1"/>
    </source>
</evidence>
<accession>A0AA37GSM9</accession>
<reference evidence="1 2" key="1">
    <citation type="submission" date="2021-07" db="EMBL/GenBank/DDBJ databases">
        <title>Genome data of Colletotrichum spaethianum.</title>
        <authorList>
            <person name="Utami Y.D."/>
            <person name="Hiruma K."/>
        </authorList>
    </citation>
    <scope>NUCLEOTIDE SEQUENCE [LARGE SCALE GENOMIC DNA]</scope>
    <source>
        <strain evidence="1 2">MAFF 242679</strain>
    </source>
</reference>
<dbReference type="EMBL" id="BPPX01000021">
    <property type="protein sequence ID" value="GJC86435.1"/>
    <property type="molecule type" value="Genomic_DNA"/>
</dbReference>
<gene>
    <name evidence="1" type="ORF">ColLi_09273</name>
</gene>
<dbReference type="AlphaFoldDB" id="A0AA37GSM9"/>
<organism evidence="1 2">
    <name type="scientific">Colletotrichum liriopes</name>
    <dbReference type="NCBI Taxonomy" id="708192"/>
    <lineage>
        <taxon>Eukaryota</taxon>
        <taxon>Fungi</taxon>
        <taxon>Dikarya</taxon>
        <taxon>Ascomycota</taxon>
        <taxon>Pezizomycotina</taxon>
        <taxon>Sordariomycetes</taxon>
        <taxon>Hypocreomycetidae</taxon>
        <taxon>Glomerellales</taxon>
        <taxon>Glomerellaceae</taxon>
        <taxon>Colletotrichum</taxon>
        <taxon>Colletotrichum spaethianum species complex</taxon>
    </lineage>
</organism>
<comment type="caution">
    <text evidence="1">The sequence shown here is derived from an EMBL/GenBank/DDBJ whole genome shotgun (WGS) entry which is preliminary data.</text>
</comment>
<proteinExistence type="predicted"/>
<sequence>MKRFRLKILVRRGLVTLEGISLPGFSNTSVLLSVFALDVAGSPIIKSFDFVFGEISRPVVVLGTDGNPVSGATITVHATTHPGVARFCTADGTGRYTFGYIRSTTIRLIARTGDNSIAVNGLAASSGLVTLELMPFVEPDAGASFDINNGTTGWSGGTTTSAKVKRDIQLVVQRVRQRNLQSAAKIFPVHPFIQSAYIMYKFVTSEVPGGYFG</sequence>
<keyword evidence="2" id="KW-1185">Reference proteome</keyword>